<keyword evidence="1" id="KW-0732">Signal</keyword>
<feature type="signal peptide" evidence="1">
    <location>
        <begin position="1"/>
        <end position="25"/>
    </location>
</feature>
<proteinExistence type="predicted"/>
<protein>
    <recommendedName>
        <fullName evidence="4">Lipoprotein</fullName>
    </recommendedName>
</protein>
<gene>
    <name evidence="2" type="ORF">CG710_016625</name>
</gene>
<dbReference type="AlphaFoldDB" id="A0A371JBE1"/>
<keyword evidence="3" id="KW-1185">Reference proteome</keyword>
<dbReference type="Proteomes" id="UP000216411">
    <property type="component" value="Unassembled WGS sequence"/>
</dbReference>
<accession>A0A371JBE1</accession>
<reference evidence="2 3" key="1">
    <citation type="journal article" date="2017" name="Genome Announc.">
        <title>Draft Genome Sequence of a Sporulating and Motile Strain of Lachnotalea glycerini Isolated from Water in Quebec City, Canada.</title>
        <authorList>
            <person name="Maheux A.F."/>
            <person name="Boudreau D.K."/>
            <person name="Berube E."/>
            <person name="Boissinot M."/>
            <person name="Raymond F."/>
            <person name="Brodeur S."/>
            <person name="Corbeil J."/>
            <person name="Isabel S."/>
            <person name="Omar R.F."/>
            <person name="Bergeron M.G."/>
        </authorList>
    </citation>
    <scope>NUCLEOTIDE SEQUENCE [LARGE SCALE GENOMIC DNA]</scope>
    <source>
        <strain evidence="2 3">CCRI-19302</strain>
    </source>
</reference>
<dbReference type="PROSITE" id="PS51257">
    <property type="entry name" value="PROKAR_LIPOPROTEIN"/>
    <property type="match status" value="1"/>
</dbReference>
<dbReference type="OrthoDB" id="2830261at2"/>
<feature type="chain" id="PRO_5016936881" description="Lipoprotein" evidence="1">
    <location>
        <begin position="26"/>
        <end position="237"/>
    </location>
</feature>
<comment type="caution">
    <text evidence="2">The sequence shown here is derived from an EMBL/GenBank/DDBJ whole genome shotgun (WGS) entry which is preliminary data.</text>
</comment>
<evidence type="ECO:0000256" key="1">
    <source>
        <dbReference type="SAM" id="SignalP"/>
    </source>
</evidence>
<evidence type="ECO:0008006" key="4">
    <source>
        <dbReference type="Google" id="ProtNLM"/>
    </source>
</evidence>
<name>A0A371JBE1_9FIRM</name>
<evidence type="ECO:0000313" key="2">
    <source>
        <dbReference type="EMBL" id="RDY30064.1"/>
    </source>
</evidence>
<evidence type="ECO:0000313" key="3">
    <source>
        <dbReference type="Proteomes" id="UP000216411"/>
    </source>
</evidence>
<dbReference type="RefSeq" id="WP_115804251.1">
    <property type="nucleotide sequence ID" value="NZ_NOKA02000050.1"/>
</dbReference>
<sequence>MKRIFKRFLAAMSGFVVMISLTACSGWNELDVVGQQSIKSFDEVLKTLPDQITVDETNASWSLEAPDNSARFIWSQDYSKSPLYDVMIEVDATPFINAGLDPDKLPNNYTYDNGMLKVGTKLGKEELTYSANTTPLTSYEQIVNHYRTSINYHTALDHFGVKLSDGNLFEWAKDMKTNGSTEENQDKDIVFVLNSEPLIEAGTVPDKVEEWTYAQVEVMENGKTLQVYKFLKPFDIK</sequence>
<organism evidence="2 3">
    <name type="scientific">Lachnotalea glycerini</name>
    <dbReference type="NCBI Taxonomy" id="1763509"/>
    <lineage>
        <taxon>Bacteria</taxon>
        <taxon>Bacillati</taxon>
        <taxon>Bacillota</taxon>
        <taxon>Clostridia</taxon>
        <taxon>Lachnospirales</taxon>
        <taxon>Lachnospiraceae</taxon>
        <taxon>Lachnotalea</taxon>
    </lineage>
</organism>
<dbReference type="EMBL" id="NOKA02000050">
    <property type="protein sequence ID" value="RDY30064.1"/>
    <property type="molecule type" value="Genomic_DNA"/>
</dbReference>